<evidence type="ECO:0000313" key="1">
    <source>
        <dbReference type="EMBL" id="AKN36544.1"/>
    </source>
</evidence>
<name>A0A0H3ZRN1_9VIBR</name>
<accession>A0A0H3ZRN1</accession>
<sequence>MCNYLYSELNDLQNKIRHNPNISNQEIIHLIEEVKIKLTPADIITFENDIDLSEAFFIEDQKE</sequence>
<organism evidence="1">
    <name type="scientific">Vibrio sp. ZF_53</name>
    <dbReference type="NCBI Taxonomy" id="1652838"/>
    <lineage>
        <taxon>Bacteria</taxon>
        <taxon>Pseudomonadati</taxon>
        <taxon>Pseudomonadota</taxon>
        <taxon>Gammaproteobacteria</taxon>
        <taxon>Vibrionales</taxon>
        <taxon>Vibrionaceae</taxon>
        <taxon>Vibrio</taxon>
    </lineage>
</organism>
<proteinExistence type="predicted"/>
<protein>
    <submittedName>
        <fullName evidence="1">Uncharacterized protein</fullName>
    </submittedName>
</protein>
<reference evidence="1" key="1">
    <citation type="journal article" date="2015" name="MBio">
        <title>Eco-Evolutionary Dynamics of Episomes among Ecologically Cohesive Bacterial Populations.</title>
        <authorList>
            <person name="Xue H."/>
            <person name="Cordero O.X."/>
            <person name="Camas F.M."/>
            <person name="Trimble W."/>
            <person name="Meyer F."/>
            <person name="Guglielmini J."/>
            <person name="Rocha E.P."/>
            <person name="Polz M.F."/>
        </authorList>
    </citation>
    <scope>NUCLEOTIDE SEQUENCE</scope>
    <source>
        <strain evidence="1">ZF_53</strain>
    </source>
</reference>
<dbReference type="EMBL" id="KP795498">
    <property type="protein sequence ID" value="AKN36544.1"/>
    <property type="molecule type" value="Genomic_DNA"/>
</dbReference>
<dbReference type="AlphaFoldDB" id="A0A0H3ZRN1"/>